<keyword evidence="2" id="KW-1185">Reference proteome</keyword>
<protein>
    <recommendedName>
        <fullName evidence="3">MBL fold metallo-hydrolase</fullName>
    </recommendedName>
</protein>
<accession>A0ABS3KM21</accession>
<evidence type="ECO:0000313" key="2">
    <source>
        <dbReference type="Proteomes" id="UP001518989"/>
    </source>
</evidence>
<name>A0ABS3KM21_9PROT</name>
<organism evidence="1 2">
    <name type="scientific">Roseomonas haemaphysalidis</name>
    <dbReference type="NCBI Taxonomy" id="2768162"/>
    <lineage>
        <taxon>Bacteria</taxon>
        <taxon>Pseudomonadati</taxon>
        <taxon>Pseudomonadota</taxon>
        <taxon>Alphaproteobacteria</taxon>
        <taxon>Acetobacterales</taxon>
        <taxon>Roseomonadaceae</taxon>
        <taxon>Roseomonas</taxon>
    </lineage>
</organism>
<dbReference type="SUPFAM" id="SSF56281">
    <property type="entry name" value="Metallo-hydrolase/oxidoreductase"/>
    <property type="match status" value="1"/>
</dbReference>
<proteinExistence type="predicted"/>
<reference evidence="1 2" key="1">
    <citation type="submission" date="2020-09" db="EMBL/GenBank/DDBJ databases">
        <title>Roseomonas.</title>
        <authorList>
            <person name="Zhu W."/>
        </authorList>
    </citation>
    <scope>NUCLEOTIDE SEQUENCE [LARGE SCALE GENOMIC DNA]</scope>
    <source>
        <strain evidence="1 2">573</strain>
    </source>
</reference>
<comment type="caution">
    <text evidence="1">The sequence shown here is derived from an EMBL/GenBank/DDBJ whole genome shotgun (WGS) entry which is preliminary data.</text>
</comment>
<dbReference type="Gene3D" id="3.60.15.10">
    <property type="entry name" value="Ribonuclease Z/Hydroxyacylglutathione hydrolase-like"/>
    <property type="match status" value="1"/>
</dbReference>
<dbReference type="EMBL" id="JACTNG010000001">
    <property type="protein sequence ID" value="MBO1078005.1"/>
    <property type="molecule type" value="Genomic_DNA"/>
</dbReference>
<dbReference type="InterPro" id="IPR036866">
    <property type="entry name" value="RibonucZ/Hydroxyglut_hydro"/>
</dbReference>
<gene>
    <name evidence="1" type="ORF">IAI61_03110</name>
</gene>
<evidence type="ECO:0000313" key="1">
    <source>
        <dbReference type="EMBL" id="MBO1078005.1"/>
    </source>
</evidence>
<sequence>MSATVMTESEGLAEIIPGTLYATGGWLDVAARPISWLPAGASGLLPVQGYVLRDGGEWLMVDTGLAVHWPLVAGGIRATLGGTARRRLITTRREQDCMINLPAILRDFGVSEVLYAGVLNPLDFFEGVEETDAAARIEATPGLRAVRIAPGVVTEIGRLRLEVLRVELRLLATNWFYESATRTLFTSDAFAFLARPAAAWAPGQSRLRGANEAPIRAGDIAQYLSAKMDWLIGIDPAPVLRDLDTILAARPIDRLCPGFGLVIEGEEAVREAFARMRDALQILAARRRAPWHFPEVLLPFAVAEAAV</sequence>
<evidence type="ECO:0008006" key="3">
    <source>
        <dbReference type="Google" id="ProtNLM"/>
    </source>
</evidence>
<dbReference type="RefSeq" id="WP_207415392.1">
    <property type="nucleotide sequence ID" value="NZ_CP061179.1"/>
</dbReference>
<dbReference type="Proteomes" id="UP001518989">
    <property type="component" value="Unassembled WGS sequence"/>
</dbReference>